<gene>
    <name evidence="1" type="ORF">Taro_053435</name>
</gene>
<organism evidence="1 2">
    <name type="scientific">Colocasia esculenta</name>
    <name type="common">Wild taro</name>
    <name type="synonym">Arum esculentum</name>
    <dbReference type="NCBI Taxonomy" id="4460"/>
    <lineage>
        <taxon>Eukaryota</taxon>
        <taxon>Viridiplantae</taxon>
        <taxon>Streptophyta</taxon>
        <taxon>Embryophyta</taxon>
        <taxon>Tracheophyta</taxon>
        <taxon>Spermatophyta</taxon>
        <taxon>Magnoliopsida</taxon>
        <taxon>Liliopsida</taxon>
        <taxon>Araceae</taxon>
        <taxon>Aroideae</taxon>
        <taxon>Colocasieae</taxon>
        <taxon>Colocasia</taxon>
    </lineage>
</organism>
<proteinExistence type="predicted"/>
<dbReference type="AlphaFoldDB" id="A0A843XM62"/>
<name>A0A843XM62_COLES</name>
<protein>
    <submittedName>
        <fullName evidence="1">Uncharacterized protein</fullName>
    </submittedName>
</protein>
<dbReference type="EMBL" id="NMUH01009802">
    <property type="protein sequence ID" value="MQM20416.1"/>
    <property type="molecule type" value="Genomic_DNA"/>
</dbReference>
<dbReference type="Proteomes" id="UP000652761">
    <property type="component" value="Unassembled WGS sequence"/>
</dbReference>
<keyword evidence="2" id="KW-1185">Reference proteome</keyword>
<reference evidence="1" key="1">
    <citation type="submission" date="2017-07" db="EMBL/GenBank/DDBJ databases">
        <title>Taro Niue Genome Assembly and Annotation.</title>
        <authorList>
            <person name="Atibalentja N."/>
            <person name="Keating K."/>
            <person name="Fields C.J."/>
        </authorList>
    </citation>
    <scope>NUCLEOTIDE SEQUENCE</scope>
    <source>
        <strain evidence="1">Niue_2</strain>
        <tissue evidence="1">Leaf</tissue>
    </source>
</reference>
<evidence type="ECO:0000313" key="1">
    <source>
        <dbReference type="EMBL" id="MQM20416.1"/>
    </source>
</evidence>
<accession>A0A843XM62</accession>
<evidence type="ECO:0000313" key="2">
    <source>
        <dbReference type="Proteomes" id="UP000652761"/>
    </source>
</evidence>
<comment type="caution">
    <text evidence="1">The sequence shown here is derived from an EMBL/GenBank/DDBJ whole genome shotgun (WGS) entry which is preliminary data.</text>
</comment>
<sequence>MVSVLFGGVSISQVMPCVPALADGPFGGFRKGFYGGCPASFSFARCLALEGLSARQVVTITWDPRSPRVSVRGSFSGRRGLLESLTLVAVRENGGDSGMSRWFSLWALDLMEV</sequence>